<protein>
    <submittedName>
        <fullName evidence="4">Class I SAM-dependent methyltransferase</fullName>
    </submittedName>
</protein>
<dbReference type="Gene3D" id="3.40.50.150">
    <property type="entry name" value="Vaccinia Virus protein VP39"/>
    <property type="match status" value="1"/>
</dbReference>
<comment type="caution">
    <text evidence="4">The sequence shown here is derived from an EMBL/GenBank/DDBJ whole genome shotgun (WGS) entry which is preliminary data.</text>
</comment>
<dbReference type="InterPro" id="IPR029063">
    <property type="entry name" value="SAM-dependent_MTases_sf"/>
</dbReference>
<dbReference type="CDD" id="cd02440">
    <property type="entry name" value="AdoMet_MTases"/>
    <property type="match status" value="1"/>
</dbReference>
<dbReference type="AlphaFoldDB" id="A0A934KFE4"/>
<dbReference type="EMBL" id="JAEKNQ010000019">
    <property type="protein sequence ID" value="MBJ7602401.1"/>
    <property type="molecule type" value="Genomic_DNA"/>
</dbReference>
<evidence type="ECO:0000259" key="3">
    <source>
        <dbReference type="Pfam" id="PF13649"/>
    </source>
</evidence>
<keyword evidence="2" id="KW-0808">Transferase</keyword>
<evidence type="ECO:0000313" key="4">
    <source>
        <dbReference type="EMBL" id="MBJ7602401.1"/>
    </source>
</evidence>
<dbReference type="SUPFAM" id="SSF53335">
    <property type="entry name" value="S-adenosyl-L-methionine-dependent methyltransferases"/>
    <property type="match status" value="1"/>
</dbReference>
<organism evidence="4 5">
    <name type="scientific">Candidatus Dormiibacter inghamiae</name>
    <dbReference type="NCBI Taxonomy" id="3127013"/>
    <lineage>
        <taxon>Bacteria</taxon>
        <taxon>Bacillati</taxon>
        <taxon>Candidatus Dormiibacterota</taxon>
        <taxon>Candidatus Dormibacteria</taxon>
        <taxon>Candidatus Dormibacterales</taxon>
        <taxon>Candidatus Dormibacteraceae</taxon>
        <taxon>Candidatus Dormiibacter</taxon>
    </lineage>
</organism>
<reference evidence="4 5" key="1">
    <citation type="submission" date="2020-10" db="EMBL/GenBank/DDBJ databases">
        <title>Ca. Dormibacterota MAGs.</title>
        <authorList>
            <person name="Montgomery K."/>
        </authorList>
    </citation>
    <scope>NUCLEOTIDE SEQUENCE [LARGE SCALE GENOMIC DNA]</scope>
    <source>
        <strain evidence="4">SC8811_S16_3</strain>
    </source>
</reference>
<sequence>MNVNSEDAVRDSYDAAASEYVAHIYDELRHKPLDRRLLDELAEEVSGRGPVCDIGCGPGHVARYLRERGAEVTGVDLSPRLIEEARRLNPGIRFEVGDMRSLEVPDAAFAAVVAFYSLIHFDTDQLREAVRELRRILSPGGVLLASFHRGSERRHVDDLWGVEVNLDFNFFEPDEIKTVLTAEGLAAERITVRTPYIGFEVETERFYVSARRPAEIY</sequence>
<evidence type="ECO:0000256" key="1">
    <source>
        <dbReference type="ARBA" id="ARBA00022603"/>
    </source>
</evidence>
<evidence type="ECO:0000256" key="2">
    <source>
        <dbReference type="ARBA" id="ARBA00022679"/>
    </source>
</evidence>
<proteinExistence type="predicted"/>
<dbReference type="Proteomes" id="UP000620075">
    <property type="component" value="Unassembled WGS sequence"/>
</dbReference>
<dbReference type="GO" id="GO:0008168">
    <property type="term" value="F:methyltransferase activity"/>
    <property type="evidence" value="ECO:0007669"/>
    <property type="project" value="UniProtKB-KW"/>
</dbReference>
<dbReference type="GO" id="GO:0032259">
    <property type="term" value="P:methylation"/>
    <property type="evidence" value="ECO:0007669"/>
    <property type="project" value="UniProtKB-KW"/>
</dbReference>
<gene>
    <name evidence="4" type="ORF">JF888_04300</name>
</gene>
<dbReference type="PANTHER" id="PTHR43861">
    <property type="entry name" value="TRANS-ACONITATE 2-METHYLTRANSFERASE-RELATED"/>
    <property type="match status" value="1"/>
</dbReference>
<dbReference type="PANTHER" id="PTHR43861:SF1">
    <property type="entry name" value="TRANS-ACONITATE 2-METHYLTRANSFERASE"/>
    <property type="match status" value="1"/>
</dbReference>
<dbReference type="Pfam" id="PF13649">
    <property type="entry name" value="Methyltransf_25"/>
    <property type="match status" value="1"/>
</dbReference>
<keyword evidence="1 4" id="KW-0489">Methyltransferase</keyword>
<name>A0A934KFE4_9BACT</name>
<dbReference type="InterPro" id="IPR041698">
    <property type="entry name" value="Methyltransf_25"/>
</dbReference>
<feature type="domain" description="Methyltransferase" evidence="3">
    <location>
        <begin position="51"/>
        <end position="141"/>
    </location>
</feature>
<accession>A0A934KFE4</accession>
<evidence type="ECO:0000313" key="5">
    <source>
        <dbReference type="Proteomes" id="UP000620075"/>
    </source>
</evidence>
<dbReference type="RefSeq" id="WP_338176891.1">
    <property type="nucleotide sequence ID" value="NZ_JAEKNQ010000019.1"/>
</dbReference>